<gene>
    <name evidence="2" type="ORF">PUV54_02390</name>
</gene>
<name>A0AAF0CGC5_9PROT</name>
<evidence type="ECO:0008006" key="4">
    <source>
        <dbReference type="Google" id="ProtNLM"/>
    </source>
</evidence>
<dbReference type="AlphaFoldDB" id="A0AAF0CGC5"/>
<evidence type="ECO:0000313" key="2">
    <source>
        <dbReference type="EMBL" id="WDI32038.1"/>
    </source>
</evidence>
<dbReference type="KEGG" id="hfl:PUV54_02390"/>
<sequence>MIMKFSTPFIVASAFIAAQACSNNVETPDGDLPDAGQPTTCPIVDSRGWKAWVNAMPGPDAQRTLIVMGEVDTPTPGYTFEWSVGVADRSAIPMQRLHLTATPPDGMAAQVITTEEVRYDGPAIAEQYRAVVVMCGEELLADITDVTVAH</sequence>
<evidence type="ECO:0000256" key="1">
    <source>
        <dbReference type="SAM" id="SignalP"/>
    </source>
</evidence>
<proteinExistence type="predicted"/>
<protein>
    <recommendedName>
        <fullName evidence="4">Lipoprotein</fullName>
    </recommendedName>
</protein>
<accession>A0AAF0CGC5</accession>
<dbReference type="EMBL" id="CP118166">
    <property type="protein sequence ID" value="WDI32038.1"/>
    <property type="molecule type" value="Genomic_DNA"/>
</dbReference>
<organism evidence="2 3">
    <name type="scientific">Hyphococcus flavus</name>
    <dbReference type="NCBI Taxonomy" id="1866326"/>
    <lineage>
        <taxon>Bacteria</taxon>
        <taxon>Pseudomonadati</taxon>
        <taxon>Pseudomonadota</taxon>
        <taxon>Alphaproteobacteria</taxon>
        <taxon>Parvularculales</taxon>
        <taxon>Parvularculaceae</taxon>
        <taxon>Hyphococcus</taxon>
    </lineage>
</organism>
<feature type="signal peptide" evidence="1">
    <location>
        <begin position="1"/>
        <end position="20"/>
    </location>
</feature>
<dbReference type="PROSITE" id="PS51257">
    <property type="entry name" value="PROKAR_LIPOPROTEIN"/>
    <property type="match status" value="1"/>
</dbReference>
<keyword evidence="1" id="KW-0732">Signal</keyword>
<dbReference type="RefSeq" id="WP_274493923.1">
    <property type="nucleotide sequence ID" value="NZ_CP118166.1"/>
</dbReference>
<evidence type="ECO:0000313" key="3">
    <source>
        <dbReference type="Proteomes" id="UP001214043"/>
    </source>
</evidence>
<keyword evidence="3" id="KW-1185">Reference proteome</keyword>
<feature type="chain" id="PRO_5042109791" description="Lipoprotein" evidence="1">
    <location>
        <begin position="21"/>
        <end position="150"/>
    </location>
</feature>
<dbReference type="Proteomes" id="UP001214043">
    <property type="component" value="Chromosome"/>
</dbReference>
<reference evidence="2" key="1">
    <citation type="submission" date="2023-02" db="EMBL/GenBank/DDBJ databases">
        <title>Genome sequence of Hyphococcus flavus.</title>
        <authorList>
            <person name="Rong J.-C."/>
            <person name="Zhao Q."/>
            <person name="Yi M."/>
            <person name="Wu J.-Y."/>
        </authorList>
    </citation>
    <scope>NUCLEOTIDE SEQUENCE</scope>
    <source>
        <strain evidence="2">MCCC 1K03223</strain>
    </source>
</reference>